<keyword evidence="4 11" id="KW-0347">Helicase</keyword>
<dbReference type="Pfam" id="PF00580">
    <property type="entry name" value="UvrD-helicase"/>
    <property type="match status" value="1"/>
</dbReference>
<comment type="similarity">
    <text evidence="1">Belongs to the helicase family. UvrD subfamily.</text>
</comment>
<dbReference type="InterPro" id="IPR000212">
    <property type="entry name" value="DNA_helicase_UvrD/REP"/>
</dbReference>
<comment type="catalytic activity">
    <reaction evidence="10">
        <text>ATP + H2O = ADP + phosphate + H(+)</text>
        <dbReference type="Rhea" id="RHEA:13065"/>
        <dbReference type="ChEBI" id="CHEBI:15377"/>
        <dbReference type="ChEBI" id="CHEBI:15378"/>
        <dbReference type="ChEBI" id="CHEBI:30616"/>
        <dbReference type="ChEBI" id="CHEBI:43474"/>
        <dbReference type="ChEBI" id="CHEBI:456216"/>
        <dbReference type="EC" id="5.6.2.4"/>
    </reaction>
</comment>
<dbReference type="GO" id="GO:0016887">
    <property type="term" value="F:ATP hydrolysis activity"/>
    <property type="evidence" value="ECO:0007669"/>
    <property type="project" value="RHEA"/>
</dbReference>
<dbReference type="InterPro" id="IPR027417">
    <property type="entry name" value="P-loop_NTPase"/>
</dbReference>
<evidence type="ECO:0000256" key="2">
    <source>
        <dbReference type="ARBA" id="ARBA00022741"/>
    </source>
</evidence>
<dbReference type="GO" id="GO:0003677">
    <property type="term" value="F:DNA binding"/>
    <property type="evidence" value="ECO:0007669"/>
    <property type="project" value="UniProtKB-KW"/>
</dbReference>
<dbReference type="PANTHER" id="PTHR11070:SF2">
    <property type="entry name" value="ATP-DEPENDENT DNA HELICASE SRS2"/>
    <property type="match status" value="1"/>
</dbReference>
<dbReference type="GO" id="GO:0033202">
    <property type="term" value="C:DNA helicase complex"/>
    <property type="evidence" value="ECO:0007669"/>
    <property type="project" value="TreeGrafter"/>
</dbReference>
<reference evidence="14 15" key="1">
    <citation type="submission" date="2017-09" db="EMBL/GenBank/DDBJ databases">
        <title>Depth-based differentiation of microbial function through sediment-hosted aquifers and enrichment of novel symbionts in the deep terrestrial subsurface.</title>
        <authorList>
            <person name="Probst A.J."/>
            <person name="Ladd B."/>
            <person name="Jarett J.K."/>
            <person name="Geller-Mcgrath D.E."/>
            <person name="Sieber C.M."/>
            <person name="Emerson J.B."/>
            <person name="Anantharaman K."/>
            <person name="Thomas B.C."/>
            <person name="Malmstrom R."/>
            <person name="Stieglmeier M."/>
            <person name="Klingl A."/>
            <person name="Woyke T."/>
            <person name="Ryan C.M."/>
            <person name="Banfield J.F."/>
        </authorList>
    </citation>
    <scope>NUCLEOTIDE SEQUENCE [LARGE SCALE GENOMIC DNA]</scope>
    <source>
        <strain evidence="14">CG10_big_fil_rev_8_21_14_0_10_32_10</strain>
    </source>
</reference>
<organism evidence="14 15">
    <name type="scientific">candidate division WWE3 bacterium CG10_big_fil_rev_8_21_14_0_10_32_10</name>
    <dbReference type="NCBI Taxonomy" id="1975090"/>
    <lineage>
        <taxon>Bacteria</taxon>
        <taxon>Katanobacteria</taxon>
    </lineage>
</organism>
<evidence type="ECO:0000313" key="14">
    <source>
        <dbReference type="EMBL" id="PIR43188.1"/>
    </source>
</evidence>
<dbReference type="GO" id="GO:0009314">
    <property type="term" value="P:response to radiation"/>
    <property type="evidence" value="ECO:0007669"/>
    <property type="project" value="UniProtKB-ARBA"/>
</dbReference>
<accession>A0A2H0R9J9</accession>
<name>A0A2H0R9J9_UNCKA</name>
<dbReference type="FunFam" id="1.10.10.160:FF:000001">
    <property type="entry name" value="ATP-dependent DNA helicase"/>
    <property type="match status" value="1"/>
</dbReference>
<dbReference type="CDD" id="cd18807">
    <property type="entry name" value="SF1_C_UvrD"/>
    <property type="match status" value="1"/>
</dbReference>
<proteinExistence type="inferred from homology"/>
<evidence type="ECO:0000256" key="7">
    <source>
        <dbReference type="ARBA" id="ARBA00023235"/>
    </source>
</evidence>
<evidence type="ECO:0000256" key="6">
    <source>
        <dbReference type="ARBA" id="ARBA00023125"/>
    </source>
</evidence>
<dbReference type="EC" id="5.6.2.4" evidence="9"/>
<dbReference type="GO" id="GO:0005524">
    <property type="term" value="F:ATP binding"/>
    <property type="evidence" value="ECO:0007669"/>
    <property type="project" value="UniProtKB-UniRule"/>
</dbReference>
<dbReference type="SUPFAM" id="SSF52540">
    <property type="entry name" value="P-loop containing nucleoside triphosphate hydrolases"/>
    <property type="match status" value="1"/>
</dbReference>
<dbReference type="PROSITE" id="PS51198">
    <property type="entry name" value="UVRD_HELICASE_ATP_BIND"/>
    <property type="match status" value="1"/>
</dbReference>
<dbReference type="InterPro" id="IPR013986">
    <property type="entry name" value="DExx_box_DNA_helicase_dom_sf"/>
</dbReference>
<evidence type="ECO:0000259" key="12">
    <source>
        <dbReference type="PROSITE" id="PS51198"/>
    </source>
</evidence>
<comment type="catalytic activity">
    <reaction evidence="8">
        <text>Couples ATP hydrolysis with the unwinding of duplex DNA by translocating in the 3'-5' direction.</text>
        <dbReference type="EC" id="5.6.2.4"/>
    </reaction>
</comment>
<dbReference type="EMBL" id="PCXU01000035">
    <property type="protein sequence ID" value="PIR43188.1"/>
    <property type="molecule type" value="Genomic_DNA"/>
</dbReference>
<keyword evidence="2 11" id="KW-0547">Nucleotide-binding</keyword>
<dbReference type="GO" id="GO:0043138">
    <property type="term" value="F:3'-5' DNA helicase activity"/>
    <property type="evidence" value="ECO:0007669"/>
    <property type="project" value="UniProtKB-EC"/>
</dbReference>
<dbReference type="PANTHER" id="PTHR11070">
    <property type="entry name" value="UVRD / RECB / PCRA DNA HELICASE FAMILY MEMBER"/>
    <property type="match status" value="1"/>
</dbReference>
<comment type="caution">
    <text evidence="14">The sequence shown here is derived from an EMBL/GenBank/DDBJ whole genome shotgun (WGS) entry which is preliminary data.</text>
</comment>
<gene>
    <name evidence="14" type="ORF">COV24_04045</name>
</gene>
<evidence type="ECO:0000256" key="4">
    <source>
        <dbReference type="ARBA" id="ARBA00022806"/>
    </source>
</evidence>
<dbReference type="InterPro" id="IPR014017">
    <property type="entry name" value="DNA_helicase_UvrD-like_C"/>
</dbReference>
<sequence>MPEYLNSLNPEQKKAAEHNTGPALVLAGPGSGKTRVLTHRIANLIDTENALPSQIMAITFTNKAASEMKNRVKLLTKQNCPNWIGTFHSLCARILRIDGKYIGIESNFNIYDTDDSTTLIKNIIEEQKISTTKIKPSAVLSTISGAKNELIRPKEYVNFARGYFQENVAKIYPIYQKKLESANSLDFADLIYKTIELFDSEPGVLEKYNRNFKYVLVDEYQDTNRAQYTLASYLAKSHNNLFVVGDMAQSIYSWRGADYRNIINFKKDYPNTKVYNLAQNYRSTKVIVEAAKELIKKNRNNINLELWTENIDGEKITLYEAGTEKEEAKYVCDKIKESGLSYDSIVVLYRTNAQSRNIEDEFVKRGVPYRLIGGIKFYGRKEIKDVISFLKVIYNPKDTIAWQRIINIPPRGIGPKTFSQIEDSGFNLDLIYEKTKIDYKKLINKKDKLTTLEILEKILKKTSYIRYLQSQNEEDEKILERIENIKELKSVAQELPTLDEFLENVALVEADSESEGFGNDNQKVTLMTLHAAKGLEYKLVFIVGMEEGLFPHSRSLEDAEQLEEERRLCYVGITRAEQKLHMTYARRRLFFGRTNANMISRFISEIPEHLIEQSLSGNNPAYKMEKENVDDFFESIGW</sequence>
<evidence type="ECO:0000259" key="13">
    <source>
        <dbReference type="PROSITE" id="PS51217"/>
    </source>
</evidence>
<evidence type="ECO:0000256" key="3">
    <source>
        <dbReference type="ARBA" id="ARBA00022801"/>
    </source>
</evidence>
<feature type="domain" description="UvrD-like helicase C-terminal" evidence="13">
    <location>
        <begin position="285"/>
        <end position="534"/>
    </location>
</feature>
<keyword evidence="3 11" id="KW-0378">Hydrolase</keyword>
<keyword evidence="5 11" id="KW-0067">ATP-binding</keyword>
<evidence type="ECO:0000256" key="11">
    <source>
        <dbReference type="PROSITE-ProRule" id="PRU00560"/>
    </source>
</evidence>
<protein>
    <recommendedName>
        <fullName evidence="9">DNA 3'-5' helicase</fullName>
        <ecNumber evidence="9">5.6.2.4</ecNumber>
    </recommendedName>
</protein>
<feature type="domain" description="UvrD-like helicase ATP-binding" evidence="12">
    <location>
        <begin position="6"/>
        <end position="284"/>
    </location>
</feature>
<feature type="binding site" evidence="11">
    <location>
        <begin position="27"/>
        <end position="34"/>
    </location>
    <ligand>
        <name>ATP</name>
        <dbReference type="ChEBI" id="CHEBI:30616"/>
    </ligand>
</feature>
<evidence type="ECO:0000256" key="9">
    <source>
        <dbReference type="ARBA" id="ARBA00034808"/>
    </source>
</evidence>
<dbReference type="GO" id="GO:0000725">
    <property type="term" value="P:recombinational repair"/>
    <property type="evidence" value="ECO:0007669"/>
    <property type="project" value="TreeGrafter"/>
</dbReference>
<dbReference type="PROSITE" id="PS51217">
    <property type="entry name" value="UVRD_HELICASE_CTER"/>
    <property type="match status" value="1"/>
</dbReference>
<evidence type="ECO:0000256" key="8">
    <source>
        <dbReference type="ARBA" id="ARBA00034617"/>
    </source>
</evidence>
<evidence type="ECO:0000256" key="1">
    <source>
        <dbReference type="ARBA" id="ARBA00009922"/>
    </source>
</evidence>
<dbReference type="Gene3D" id="3.40.50.300">
    <property type="entry name" value="P-loop containing nucleotide triphosphate hydrolases"/>
    <property type="match status" value="2"/>
</dbReference>
<dbReference type="GO" id="GO:0005829">
    <property type="term" value="C:cytosol"/>
    <property type="evidence" value="ECO:0007669"/>
    <property type="project" value="TreeGrafter"/>
</dbReference>
<evidence type="ECO:0000256" key="5">
    <source>
        <dbReference type="ARBA" id="ARBA00022840"/>
    </source>
</evidence>
<dbReference type="Gene3D" id="1.10.10.160">
    <property type="match status" value="1"/>
</dbReference>
<evidence type="ECO:0000313" key="15">
    <source>
        <dbReference type="Proteomes" id="UP000230214"/>
    </source>
</evidence>
<dbReference type="Pfam" id="PF13361">
    <property type="entry name" value="UvrD_C"/>
    <property type="match status" value="1"/>
</dbReference>
<keyword evidence="7" id="KW-0413">Isomerase</keyword>
<dbReference type="CDD" id="cd17932">
    <property type="entry name" value="DEXQc_UvrD"/>
    <property type="match status" value="1"/>
</dbReference>
<dbReference type="Proteomes" id="UP000230214">
    <property type="component" value="Unassembled WGS sequence"/>
</dbReference>
<dbReference type="AlphaFoldDB" id="A0A2H0R9J9"/>
<evidence type="ECO:0000256" key="10">
    <source>
        <dbReference type="ARBA" id="ARBA00048988"/>
    </source>
</evidence>
<keyword evidence="6" id="KW-0238">DNA-binding</keyword>
<dbReference type="InterPro" id="IPR014016">
    <property type="entry name" value="UvrD-like_ATP-bd"/>
</dbReference>
<dbReference type="Gene3D" id="1.10.486.10">
    <property type="entry name" value="PCRA, domain 4"/>
    <property type="match status" value="1"/>
</dbReference>